<sequence length="668" mass="72727">MSFGKPPSVPDEFKTPQLALIDHGWQETFTIVWTSVLAFAVVVSVPRFVRAIKTGRAFKGVFGISESWGQTRYQALSAGVREEQRRVDGAGKSVSARKLEAVLNRVASVLWWSLPGLEVNAGQVILIVGYLVTVVVCIVTDATLSKNSNRPGYIALAQLPVVFLFATKNSVLSLILGPGHGYEKLNYIHKWAGRSIFLCSLIHGVLWILNHKRIGNPITGESKEDTGLAAFGVLCIMVISSLRPLRRWYYELFNVIHILAFVSFFVALCYHSANYLSPWIYPPLAFYGLDLMLRMFRTRIKDALLSPVNSQMTLVHIPDCSDGWVAGQHVRLRVFSSGRVFESHPFSIFTAPPGLSCVTSLPAGINLGARVMGDWTKALNDYARETAKVMEEQDECGKKEKPAVTPESSNDAKENAPSLQVPVQVMIDGPYGGCSVDLGRYETVLLFAGGAGATFTIGLLDDIVGRCVKLRRRGGEITKRIEFAWCVRSFGSIDWFAPALMDIAKVAESSDLAVHISIYVTCLCNPEAVPPIPNCDVTVVRPTIYNVLTDLVTPPNSTSNARSDNARVKATEIKVEGLVVPDVKKRPSTAATATTGVSENSDLDESVEFEPAVRDRLPWVGLGGGVAVCASGPEGLTREAANAVARLQIHSEGRELGPVGVHTEVFGL</sequence>
<dbReference type="GO" id="GO:0006879">
    <property type="term" value="P:intracellular iron ion homeostasis"/>
    <property type="evidence" value="ECO:0007669"/>
    <property type="project" value="TreeGrafter"/>
</dbReference>
<organism evidence="14 15">
    <name type="scientific">Coprinopsis cinerea (strain Okayama-7 / 130 / ATCC MYA-4618 / FGSC 9003)</name>
    <name type="common">Inky cap fungus</name>
    <name type="synonym">Hormographiella aspergillata</name>
    <dbReference type="NCBI Taxonomy" id="240176"/>
    <lineage>
        <taxon>Eukaryota</taxon>
        <taxon>Fungi</taxon>
        <taxon>Dikarya</taxon>
        <taxon>Basidiomycota</taxon>
        <taxon>Agaricomycotina</taxon>
        <taxon>Agaricomycetes</taxon>
        <taxon>Agaricomycetidae</taxon>
        <taxon>Agaricales</taxon>
        <taxon>Agaricineae</taxon>
        <taxon>Psathyrellaceae</taxon>
        <taxon>Coprinopsis</taxon>
    </lineage>
</organism>
<dbReference type="HOGENOM" id="CLU_017408_2_0_1"/>
<dbReference type="SFLD" id="SFLDS00052">
    <property type="entry name" value="Ferric_Reductase_Domain"/>
    <property type="match status" value="1"/>
</dbReference>
<feature type="region of interest" description="Disordered" evidence="11">
    <location>
        <begin position="391"/>
        <end position="417"/>
    </location>
</feature>
<dbReference type="OrthoDB" id="3944240at2759"/>
<dbReference type="CDD" id="cd06186">
    <property type="entry name" value="NOX_Duox_like_FAD_NADP"/>
    <property type="match status" value="1"/>
</dbReference>
<gene>
    <name evidence="14" type="ORF">CC1G_15165</name>
</gene>
<feature type="compositionally biased region" description="Basic and acidic residues" evidence="11">
    <location>
        <begin position="391"/>
        <end position="402"/>
    </location>
</feature>
<dbReference type="AlphaFoldDB" id="D6RPT2"/>
<dbReference type="STRING" id="240176.D6RPT2"/>
<name>D6RPT2_COPC7</name>
<evidence type="ECO:0000313" key="14">
    <source>
        <dbReference type="EMBL" id="EFI27032.1"/>
    </source>
</evidence>
<reference evidence="14 15" key="1">
    <citation type="journal article" date="2010" name="Proc. Natl. Acad. Sci. U.S.A.">
        <title>Insights into evolution of multicellular fungi from the assembled chromosomes of the mushroom Coprinopsis cinerea (Coprinus cinereus).</title>
        <authorList>
            <person name="Stajich J.E."/>
            <person name="Wilke S.K."/>
            <person name="Ahren D."/>
            <person name="Au C.H."/>
            <person name="Birren B.W."/>
            <person name="Borodovsky M."/>
            <person name="Burns C."/>
            <person name="Canback B."/>
            <person name="Casselton L.A."/>
            <person name="Cheng C.K."/>
            <person name="Deng J."/>
            <person name="Dietrich F.S."/>
            <person name="Fargo D.C."/>
            <person name="Farman M.L."/>
            <person name="Gathman A.C."/>
            <person name="Goldberg J."/>
            <person name="Guigo R."/>
            <person name="Hoegger P.J."/>
            <person name="Hooker J.B."/>
            <person name="Huggins A."/>
            <person name="James T.Y."/>
            <person name="Kamada T."/>
            <person name="Kilaru S."/>
            <person name="Kodira C."/>
            <person name="Kues U."/>
            <person name="Kupfer D."/>
            <person name="Kwan H.S."/>
            <person name="Lomsadze A."/>
            <person name="Li W."/>
            <person name="Lilly W.W."/>
            <person name="Ma L.J."/>
            <person name="Mackey A.J."/>
            <person name="Manning G."/>
            <person name="Martin F."/>
            <person name="Muraguchi H."/>
            <person name="Natvig D.O."/>
            <person name="Palmerini H."/>
            <person name="Ramesh M.A."/>
            <person name="Rehmeyer C.J."/>
            <person name="Roe B.A."/>
            <person name="Shenoy N."/>
            <person name="Stanke M."/>
            <person name="Ter-Hovhannisyan V."/>
            <person name="Tunlid A."/>
            <person name="Velagapudi R."/>
            <person name="Vision T.J."/>
            <person name="Zeng Q."/>
            <person name="Zolan M.E."/>
            <person name="Pukkila P.J."/>
        </authorList>
    </citation>
    <scope>NUCLEOTIDE SEQUENCE [LARGE SCALE GENOMIC DNA]</scope>
    <source>
        <strain evidence="15">Okayama-7 / 130 / ATCC MYA-4618 / FGSC 9003</strain>
    </source>
</reference>
<evidence type="ECO:0000256" key="10">
    <source>
        <dbReference type="ARBA" id="ARBA00023180"/>
    </source>
</evidence>
<keyword evidence="8" id="KW-0406">Ion transport</keyword>
<dbReference type="eggNOG" id="KOG0039">
    <property type="taxonomic scope" value="Eukaryota"/>
</dbReference>
<dbReference type="EMBL" id="AACS02000009">
    <property type="protein sequence ID" value="EFI27032.1"/>
    <property type="molecule type" value="Genomic_DNA"/>
</dbReference>
<accession>D6RPT2</accession>
<keyword evidence="7" id="KW-0560">Oxidoreductase</keyword>
<feature type="domain" description="FAD-binding FR-type" evidence="13">
    <location>
        <begin position="291"/>
        <end position="437"/>
    </location>
</feature>
<comment type="caution">
    <text evidence="14">The sequence shown here is derived from an EMBL/GenBank/DDBJ whole genome shotgun (WGS) entry which is preliminary data.</text>
</comment>
<feature type="transmembrane region" description="Helical" evidence="12">
    <location>
        <begin position="30"/>
        <end position="49"/>
    </location>
</feature>
<dbReference type="Proteomes" id="UP000001861">
    <property type="component" value="Unassembled WGS sequence"/>
</dbReference>
<dbReference type="KEGG" id="cci:CC1G_15165"/>
<dbReference type="OMA" id="LNYVHRW"/>
<dbReference type="InterPro" id="IPR013112">
    <property type="entry name" value="FAD-bd_8"/>
</dbReference>
<keyword evidence="4 12" id="KW-0812">Transmembrane</keyword>
<evidence type="ECO:0000256" key="5">
    <source>
        <dbReference type="ARBA" id="ARBA00022982"/>
    </source>
</evidence>
<evidence type="ECO:0000256" key="3">
    <source>
        <dbReference type="ARBA" id="ARBA00022448"/>
    </source>
</evidence>
<dbReference type="InterPro" id="IPR017927">
    <property type="entry name" value="FAD-bd_FR_type"/>
</dbReference>
<dbReference type="GO" id="GO:0005886">
    <property type="term" value="C:plasma membrane"/>
    <property type="evidence" value="ECO:0007669"/>
    <property type="project" value="TreeGrafter"/>
</dbReference>
<dbReference type="InterPro" id="IPR039261">
    <property type="entry name" value="FNR_nucleotide-bd"/>
</dbReference>
<dbReference type="SUPFAM" id="SSF52343">
    <property type="entry name" value="Ferredoxin reductase-like, C-terminal NADP-linked domain"/>
    <property type="match status" value="1"/>
</dbReference>
<comment type="similarity">
    <text evidence="2">Belongs to the ferric reductase (FRE) family.</text>
</comment>
<keyword evidence="6 12" id="KW-1133">Transmembrane helix</keyword>
<feature type="transmembrane region" description="Helical" evidence="12">
    <location>
        <begin position="228"/>
        <end position="245"/>
    </location>
</feature>
<evidence type="ECO:0000256" key="7">
    <source>
        <dbReference type="ARBA" id="ARBA00023002"/>
    </source>
</evidence>
<feature type="transmembrane region" description="Helical" evidence="12">
    <location>
        <begin position="124"/>
        <end position="144"/>
    </location>
</feature>
<feature type="transmembrane region" description="Helical" evidence="12">
    <location>
        <begin position="191"/>
        <end position="208"/>
    </location>
</feature>
<comment type="subcellular location">
    <subcellularLocation>
        <location evidence="1">Membrane</location>
        <topology evidence="1">Multi-pass membrane protein</topology>
    </subcellularLocation>
</comment>
<feature type="transmembrane region" description="Helical" evidence="12">
    <location>
        <begin position="156"/>
        <end position="179"/>
    </location>
</feature>
<dbReference type="FunCoup" id="D6RPT2">
    <property type="interactions" value="172"/>
</dbReference>
<dbReference type="Gene3D" id="3.40.50.80">
    <property type="entry name" value="Nucleotide-binding domain of ferredoxin-NADP reductase (FNR) module"/>
    <property type="match status" value="1"/>
</dbReference>
<feature type="transmembrane region" description="Helical" evidence="12">
    <location>
        <begin position="252"/>
        <end position="273"/>
    </location>
</feature>
<dbReference type="GO" id="GO:0000293">
    <property type="term" value="F:ferric-chelate reductase activity"/>
    <property type="evidence" value="ECO:0007669"/>
    <property type="project" value="UniProtKB-ARBA"/>
</dbReference>
<keyword evidence="10" id="KW-0325">Glycoprotein</keyword>
<dbReference type="Pfam" id="PF08022">
    <property type="entry name" value="FAD_binding_8"/>
    <property type="match status" value="1"/>
</dbReference>
<dbReference type="InterPro" id="IPR013130">
    <property type="entry name" value="Fe3_Rdtase_TM_dom"/>
</dbReference>
<dbReference type="GO" id="GO:0015677">
    <property type="term" value="P:copper ion import"/>
    <property type="evidence" value="ECO:0007669"/>
    <property type="project" value="TreeGrafter"/>
</dbReference>
<dbReference type="VEuPathDB" id="FungiDB:CC1G_15165"/>
<dbReference type="InterPro" id="IPR013121">
    <property type="entry name" value="Fe_red_NAD-bd_6"/>
</dbReference>
<evidence type="ECO:0000256" key="6">
    <source>
        <dbReference type="ARBA" id="ARBA00022989"/>
    </source>
</evidence>
<keyword evidence="3" id="KW-0813">Transport</keyword>
<dbReference type="PROSITE" id="PS51384">
    <property type="entry name" value="FAD_FR"/>
    <property type="match status" value="1"/>
</dbReference>
<evidence type="ECO:0000256" key="2">
    <source>
        <dbReference type="ARBA" id="ARBA00006278"/>
    </source>
</evidence>
<dbReference type="InParanoid" id="D6RPT2"/>
<keyword evidence="5" id="KW-0249">Electron transport</keyword>
<dbReference type="GO" id="GO:0006826">
    <property type="term" value="P:iron ion transport"/>
    <property type="evidence" value="ECO:0007669"/>
    <property type="project" value="TreeGrafter"/>
</dbReference>
<dbReference type="GeneID" id="9378387"/>
<evidence type="ECO:0000256" key="4">
    <source>
        <dbReference type="ARBA" id="ARBA00022692"/>
    </source>
</evidence>
<dbReference type="InterPro" id="IPR051410">
    <property type="entry name" value="Ferric/Cupric_Reductase"/>
</dbReference>
<evidence type="ECO:0000313" key="15">
    <source>
        <dbReference type="Proteomes" id="UP000001861"/>
    </source>
</evidence>
<protein>
    <submittedName>
        <fullName evidence="14">Ferric reductase-like transmembrane component/FAD binding protein</fullName>
    </submittedName>
</protein>
<dbReference type="Pfam" id="PF01794">
    <property type="entry name" value="Ferric_reduct"/>
    <property type="match status" value="1"/>
</dbReference>
<evidence type="ECO:0000256" key="1">
    <source>
        <dbReference type="ARBA" id="ARBA00004141"/>
    </source>
</evidence>
<dbReference type="SFLD" id="SFLDG01168">
    <property type="entry name" value="Ferric_reductase_subgroup_(FRE"/>
    <property type="match status" value="1"/>
</dbReference>
<evidence type="ECO:0000256" key="12">
    <source>
        <dbReference type="SAM" id="Phobius"/>
    </source>
</evidence>
<evidence type="ECO:0000259" key="13">
    <source>
        <dbReference type="PROSITE" id="PS51384"/>
    </source>
</evidence>
<keyword evidence="9 12" id="KW-0472">Membrane</keyword>
<evidence type="ECO:0000256" key="9">
    <source>
        <dbReference type="ARBA" id="ARBA00023136"/>
    </source>
</evidence>
<dbReference type="RefSeq" id="XP_002910526.1">
    <property type="nucleotide sequence ID" value="XM_002910480.1"/>
</dbReference>
<evidence type="ECO:0000256" key="11">
    <source>
        <dbReference type="SAM" id="MobiDB-lite"/>
    </source>
</evidence>
<dbReference type="PANTHER" id="PTHR32361">
    <property type="entry name" value="FERRIC/CUPRIC REDUCTASE TRANSMEMBRANE COMPONENT"/>
    <property type="match status" value="1"/>
</dbReference>
<keyword evidence="15" id="KW-1185">Reference proteome</keyword>
<dbReference type="Pfam" id="PF08030">
    <property type="entry name" value="NAD_binding_6"/>
    <property type="match status" value="1"/>
</dbReference>
<proteinExistence type="inferred from homology"/>
<evidence type="ECO:0000256" key="8">
    <source>
        <dbReference type="ARBA" id="ARBA00023065"/>
    </source>
</evidence>
<dbReference type="PANTHER" id="PTHR32361:SF9">
    <property type="entry name" value="FERRIC REDUCTASE TRANSMEMBRANE COMPONENT 3-RELATED"/>
    <property type="match status" value="1"/>
</dbReference>